<evidence type="ECO:0000256" key="8">
    <source>
        <dbReference type="ARBA" id="ARBA00022909"/>
    </source>
</evidence>
<evidence type="ECO:0000256" key="4">
    <source>
        <dbReference type="ARBA" id="ARBA00012458"/>
    </source>
</evidence>
<dbReference type="PROSITE" id="PS50972">
    <property type="entry name" value="PTERIN_BINDING"/>
    <property type="match status" value="1"/>
</dbReference>
<dbReference type="PANTHER" id="PTHR20941">
    <property type="entry name" value="FOLATE SYNTHESIS PROTEINS"/>
    <property type="match status" value="1"/>
</dbReference>
<evidence type="ECO:0000259" key="10">
    <source>
        <dbReference type="PROSITE" id="PS50972"/>
    </source>
</evidence>
<sequence>MVMGILNTTPDSFYDGGNFVQSGKAIDVECALERALCMVREGAAIIDVGGESSRPGAVKISAEEEIKRTVPLIAKLRQASDVLISIDTYKAEVAKAALQAGANIVNDISGFTFDAALPEVCRRYNAGVVLMQTPVTPQEMQWSLLTPNSNGNVVAQVRQSLEKSLAVAKRHGITNIMLDPGFGFGKSVEENYRLLAHLSLLQNLGYPLLVGLSRKSFLGRLKVNGEMLIFPAKERFVATIAAQALALQQGARIIRAHDVAEAVQCLQIVEATQAAGAVDYPHDSGFPHSRE</sequence>
<dbReference type="InterPro" id="IPR000489">
    <property type="entry name" value="Pterin-binding_dom"/>
</dbReference>
<accession>Q3ATI2</accession>
<keyword evidence="5 9" id="KW-0808">Transferase</keyword>
<feature type="domain" description="Pterin-binding" evidence="10">
    <location>
        <begin position="1"/>
        <end position="267"/>
    </location>
</feature>
<evidence type="ECO:0000256" key="1">
    <source>
        <dbReference type="ARBA" id="ARBA00000012"/>
    </source>
</evidence>
<keyword evidence="8 9" id="KW-0289">Folate biosynthesis</keyword>
<comment type="function">
    <text evidence="9">Catalyzes the condensation of para-aminobenzoate (pABA) with 6-hydroxymethyl-7,8-dihydropterin diphosphate (DHPt-PP) to form 7,8-dihydropteroate (H2Pte), the immediate precursor of folate derivatives.</text>
</comment>
<dbReference type="GO" id="GO:0046656">
    <property type="term" value="P:folic acid biosynthetic process"/>
    <property type="evidence" value="ECO:0007669"/>
    <property type="project" value="UniProtKB-KW"/>
</dbReference>
<dbReference type="CDD" id="cd00739">
    <property type="entry name" value="DHPS"/>
    <property type="match status" value="1"/>
</dbReference>
<dbReference type="GO" id="GO:0004156">
    <property type="term" value="F:dihydropteroate synthase activity"/>
    <property type="evidence" value="ECO:0007669"/>
    <property type="project" value="UniProtKB-EC"/>
</dbReference>
<dbReference type="HOGENOM" id="CLU_008023_0_2_10"/>
<name>Q3ATI2_CHLCH</name>
<dbReference type="GO" id="GO:0046872">
    <property type="term" value="F:metal ion binding"/>
    <property type="evidence" value="ECO:0007669"/>
    <property type="project" value="UniProtKB-KW"/>
</dbReference>
<comment type="similarity">
    <text evidence="9">Belongs to the DHPS family.</text>
</comment>
<comment type="pathway">
    <text evidence="3 9">Cofactor biosynthesis; tetrahydrofolate biosynthesis; 7,8-dihydrofolate from 2-amino-4-hydroxy-6-hydroxymethyl-7,8-dihydropteridine diphosphate and 4-aminobenzoate: step 1/2.</text>
</comment>
<dbReference type="eggNOG" id="COG0294">
    <property type="taxonomic scope" value="Bacteria"/>
</dbReference>
<comment type="cofactor">
    <cofactor evidence="2 9">
        <name>Mg(2+)</name>
        <dbReference type="ChEBI" id="CHEBI:18420"/>
    </cofactor>
</comment>
<dbReference type="Pfam" id="PF00809">
    <property type="entry name" value="Pterin_bind"/>
    <property type="match status" value="1"/>
</dbReference>
<evidence type="ECO:0000256" key="3">
    <source>
        <dbReference type="ARBA" id="ARBA00004763"/>
    </source>
</evidence>
<dbReference type="KEGG" id="cch:Cag_0420"/>
<evidence type="ECO:0000313" key="11">
    <source>
        <dbReference type="EMBL" id="ABB27693.1"/>
    </source>
</evidence>
<dbReference type="InterPro" id="IPR011005">
    <property type="entry name" value="Dihydropteroate_synth-like_sf"/>
</dbReference>
<dbReference type="SUPFAM" id="SSF51717">
    <property type="entry name" value="Dihydropteroate synthetase-like"/>
    <property type="match status" value="1"/>
</dbReference>
<dbReference type="PROSITE" id="PS00793">
    <property type="entry name" value="DHPS_2"/>
    <property type="match status" value="1"/>
</dbReference>
<dbReference type="GO" id="GO:0005829">
    <property type="term" value="C:cytosol"/>
    <property type="evidence" value="ECO:0007669"/>
    <property type="project" value="TreeGrafter"/>
</dbReference>
<dbReference type="PANTHER" id="PTHR20941:SF1">
    <property type="entry name" value="FOLIC ACID SYNTHESIS PROTEIN FOL1"/>
    <property type="match status" value="1"/>
</dbReference>
<dbReference type="InterPro" id="IPR045031">
    <property type="entry name" value="DHP_synth-like"/>
</dbReference>
<dbReference type="NCBIfam" id="TIGR01496">
    <property type="entry name" value="DHPS"/>
    <property type="match status" value="1"/>
</dbReference>
<dbReference type="GO" id="GO:0046654">
    <property type="term" value="P:tetrahydrofolate biosynthetic process"/>
    <property type="evidence" value="ECO:0007669"/>
    <property type="project" value="UniProtKB-UniPathway"/>
</dbReference>
<dbReference type="STRING" id="340177.Cag_0420"/>
<protein>
    <recommendedName>
        <fullName evidence="4 9">Dihydropteroate synthase</fullName>
        <shortName evidence="9">DHPS</shortName>
        <ecNumber evidence="4 9">2.5.1.15</ecNumber>
    </recommendedName>
    <alternativeName>
        <fullName evidence="9">Dihydropteroate pyrophosphorylase</fullName>
    </alternativeName>
</protein>
<dbReference type="EC" id="2.5.1.15" evidence="4 9"/>
<comment type="catalytic activity">
    <reaction evidence="1">
        <text>(7,8-dihydropterin-6-yl)methyl diphosphate + 4-aminobenzoate = 7,8-dihydropteroate + diphosphate</text>
        <dbReference type="Rhea" id="RHEA:19949"/>
        <dbReference type="ChEBI" id="CHEBI:17836"/>
        <dbReference type="ChEBI" id="CHEBI:17839"/>
        <dbReference type="ChEBI" id="CHEBI:33019"/>
        <dbReference type="ChEBI" id="CHEBI:72950"/>
        <dbReference type="EC" id="2.5.1.15"/>
    </reaction>
</comment>
<reference evidence="11" key="1">
    <citation type="submission" date="2005-08" db="EMBL/GenBank/DDBJ databases">
        <title>Complete sequence of Chlorobium chlorochromatii CaD3.</title>
        <authorList>
            <person name="Copeland A."/>
            <person name="Lucas S."/>
            <person name="Lapidus A."/>
            <person name="Barry K."/>
            <person name="Detter J.C."/>
            <person name="Glavina T."/>
            <person name="Hammon N."/>
            <person name="Israni S."/>
            <person name="Pitluck S."/>
            <person name="Bryant D."/>
            <person name="Schmutz J."/>
            <person name="Larimer F."/>
            <person name="Land M."/>
            <person name="Kyrpides N."/>
            <person name="Ivanova N."/>
            <person name="Richardson P."/>
        </authorList>
    </citation>
    <scope>NUCLEOTIDE SEQUENCE [LARGE SCALE GENOMIC DNA]</scope>
    <source>
        <strain evidence="11">CaD3</strain>
    </source>
</reference>
<evidence type="ECO:0000256" key="2">
    <source>
        <dbReference type="ARBA" id="ARBA00001946"/>
    </source>
</evidence>
<dbReference type="Gene3D" id="3.20.20.20">
    <property type="entry name" value="Dihydropteroate synthase-like"/>
    <property type="match status" value="1"/>
</dbReference>
<evidence type="ECO:0000256" key="6">
    <source>
        <dbReference type="ARBA" id="ARBA00022723"/>
    </source>
</evidence>
<keyword evidence="6 9" id="KW-0479">Metal-binding</keyword>
<dbReference type="AlphaFoldDB" id="Q3ATI2"/>
<gene>
    <name evidence="11" type="ordered locus">Cag_0420</name>
</gene>
<dbReference type="InterPro" id="IPR006390">
    <property type="entry name" value="DHP_synth_dom"/>
</dbReference>
<evidence type="ECO:0000256" key="5">
    <source>
        <dbReference type="ARBA" id="ARBA00022679"/>
    </source>
</evidence>
<keyword evidence="7 9" id="KW-0460">Magnesium</keyword>
<evidence type="ECO:0000256" key="9">
    <source>
        <dbReference type="RuleBase" id="RU361205"/>
    </source>
</evidence>
<dbReference type="UniPathway" id="UPA00077">
    <property type="reaction ID" value="UER00156"/>
</dbReference>
<evidence type="ECO:0000256" key="7">
    <source>
        <dbReference type="ARBA" id="ARBA00022842"/>
    </source>
</evidence>
<dbReference type="EMBL" id="CP000108">
    <property type="protein sequence ID" value="ABB27693.1"/>
    <property type="molecule type" value="Genomic_DNA"/>
</dbReference>
<organism evidence="11">
    <name type="scientific">Chlorobium chlorochromatii (strain CaD3)</name>
    <dbReference type="NCBI Taxonomy" id="340177"/>
    <lineage>
        <taxon>Bacteria</taxon>
        <taxon>Pseudomonadati</taxon>
        <taxon>Chlorobiota</taxon>
        <taxon>Chlorobiia</taxon>
        <taxon>Chlorobiales</taxon>
        <taxon>Chlorobiaceae</taxon>
        <taxon>Chlorobium/Pelodictyon group</taxon>
        <taxon>Chlorobium</taxon>
    </lineage>
</organism>
<dbReference type="PROSITE" id="PS00792">
    <property type="entry name" value="DHPS_1"/>
    <property type="match status" value="1"/>
</dbReference>
<proteinExistence type="inferred from homology"/>